<dbReference type="OrthoDB" id="5190473at2"/>
<accession>A0A2T0LSE9</accession>
<organism evidence="2 3">
    <name type="scientific">Prauserella shujinwangii</name>
    <dbReference type="NCBI Taxonomy" id="1453103"/>
    <lineage>
        <taxon>Bacteria</taxon>
        <taxon>Bacillati</taxon>
        <taxon>Actinomycetota</taxon>
        <taxon>Actinomycetes</taxon>
        <taxon>Pseudonocardiales</taxon>
        <taxon>Pseudonocardiaceae</taxon>
        <taxon>Prauserella</taxon>
    </lineage>
</organism>
<dbReference type="SUPFAM" id="SSF51182">
    <property type="entry name" value="RmlC-like cupins"/>
    <property type="match status" value="1"/>
</dbReference>
<evidence type="ECO:0000259" key="1">
    <source>
        <dbReference type="Pfam" id="PF07883"/>
    </source>
</evidence>
<evidence type="ECO:0000313" key="3">
    <source>
        <dbReference type="Proteomes" id="UP000238362"/>
    </source>
</evidence>
<dbReference type="CDD" id="cd02230">
    <property type="entry name" value="cupin_HP0902-like"/>
    <property type="match status" value="1"/>
</dbReference>
<dbReference type="InterPro" id="IPR013096">
    <property type="entry name" value="Cupin_2"/>
</dbReference>
<dbReference type="Pfam" id="PF07883">
    <property type="entry name" value="Cupin_2"/>
    <property type="match status" value="1"/>
</dbReference>
<protein>
    <submittedName>
        <fullName evidence="2">Cupin domain-containing protein</fullName>
    </submittedName>
</protein>
<dbReference type="Gene3D" id="2.60.120.10">
    <property type="entry name" value="Jelly Rolls"/>
    <property type="match status" value="1"/>
</dbReference>
<reference evidence="2 3" key="1">
    <citation type="submission" date="2018-03" db="EMBL/GenBank/DDBJ databases">
        <title>Genomic Encyclopedia of Type Strains, Phase III (KMG-III): the genomes of soil and plant-associated and newly described type strains.</title>
        <authorList>
            <person name="Whitman W."/>
        </authorList>
    </citation>
    <scope>NUCLEOTIDE SEQUENCE [LARGE SCALE GENOMIC DNA]</scope>
    <source>
        <strain evidence="2 3">CGMCC 4.7125</strain>
    </source>
</reference>
<dbReference type="RefSeq" id="WP_106179985.1">
    <property type="nucleotide sequence ID" value="NZ_PVNH01000007.1"/>
</dbReference>
<comment type="caution">
    <text evidence="2">The sequence shown here is derived from an EMBL/GenBank/DDBJ whole genome shotgun (WGS) entry which is preliminary data.</text>
</comment>
<sequence length="110" mass="11894">MRKFSLDALARELLERAATSSPARSADTVYGGHEHVLRQTVIALLAGETLAEHENPGEATIFVLRGRVRLHAGEVAWDGRHGDLIVVPQARHGLEALEDSAVLLTVAKLP</sequence>
<dbReference type="PANTHER" id="PTHR37694:SF1">
    <property type="entry name" value="SLR8022 PROTEIN"/>
    <property type="match status" value="1"/>
</dbReference>
<gene>
    <name evidence="2" type="ORF">B0I33_107163</name>
</gene>
<dbReference type="Proteomes" id="UP000238362">
    <property type="component" value="Unassembled WGS sequence"/>
</dbReference>
<keyword evidence="3" id="KW-1185">Reference proteome</keyword>
<dbReference type="PANTHER" id="PTHR37694">
    <property type="entry name" value="SLR8022 PROTEIN"/>
    <property type="match status" value="1"/>
</dbReference>
<evidence type="ECO:0000313" key="2">
    <source>
        <dbReference type="EMBL" id="PRX46586.1"/>
    </source>
</evidence>
<name>A0A2T0LSE9_9PSEU</name>
<dbReference type="InterPro" id="IPR014710">
    <property type="entry name" value="RmlC-like_jellyroll"/>
</dbReference>
<dbReference type="AlphaFoldDB" id="A0A2T0LSE9"/>
<dbReference type="InterPro" id="IPR011051">
    <property type="entry name" value="RmlC_Cupin_sf"/>
</dbReference>
<dbReference type="EMBL" id="PVNH01000007">
    <property type="protein sequence ID" value="PRX46586.1"/>
    <property type="molecule type" value="Genomic_DNA"/>
</dbReference>
<proteinExistence type="predicted"/>
<feature type="domain" description="Cupin type-2" evidence="1">
    <location>
        <begin position="43"/>
        <end position="104"/>
    </location>
</feature>